<evidence type="ECO:0000256" key="5">
    <source>
        <dbReference type="ARBA" id="ARBA00023136"/>
    </source>
</evidence>
<dbReference type="GO" id="GO:0032468">
    <property type="term" value="P:Golgi calcium ion homeostasis"/>
    <property type="evidence" value="ECO:0007669"/>
    <property type="project" value="TreeGrafter"/>
</dbReference>
<feature type="signal peptide" evidence="6">
    <location>
        <begin position="1"/>
        <end position="18"/>
    </location>
</feature>
<evidence type="ECO:0000256" key="3">
    <source>
        <dbReference type="ARBA" id="ARBA00022692"/>
    </source>
</evidence>
<dbReference type="GO" id="GO:0015085">
    <property type="term" value="F:calcium ion transmembrane transporter activity"/>
    <property type="evidence" value="ECO:0007669"/>
    <property type="project" value="TreeGrafter"/>
</dbReference>
<dbReference type="InterPro" id="IPR001727">
    <property type="entry name" value="GDT1-like"/>
</dbReference>
<accession>A0A4Y2DKL2</accession>
<keyword evidence="3 6" id="KW-0812">Transmembrane</keyword>
<comment type="subcellular location">
    <subcellularLocation>
        <location evidence="1 6">Membrane</location>
        <topology evidence="1 6">Multi-pass membrane protein</topology>
    </subcellularLocation>
</comment>
<protein>
    <recommendedName>
        <fullName evidence="6">GDT1 family protein</fullName>
    </recommendedName>
</protein>
<dbReference type="Proteomes" id="UP000499080">
    <property type="component" value="Unassembled WGS sequence"/>
</dbReference>
<feature type="transmembrane region" description="Helical" evidence="6">
    <location>
        <begin position="115"/>
        <end position="132"/>
    </location>
</feature>
<evidence type="ECO:0000256" key="6">
    <source>
        <dbReference type="RuleBase" id="RU365102"/>
    </source>
</evidence>
<dbReference type="PANTHER" id="PTHR12608:SF1">
    <property type="entry name" value="TRANSMEMBRANE PROTEIN 165"/>
    <property type="match status" value="1"/>
</dbReference>
<keyword evidence="5 6" id="KW-0472">Membrane</keyword>
<evidence type="ECO:0000256" key="1">
    <source>
        <dbReference type="ARBA" id="ARBA00004141"/>
    </source>
</evidence>
<dbReference type="PROSITE" id="PS01214">
    <property type="entry name" value="UPF0016"/>
    <property type="match status" value="1"/>
</dbReference>
<dbReference type="AlphaFoldDB" id="A0A4Y2DKL2"/>
<sequence length="271" mass="28856">MLSSFFIVCCACWWGAAASWDYPSPSDSSFLSTNEPQVKPNGTLPSDGSFLSGVLSALTVTAVSEVGDKTFFIALVLALTHPPAIVYAGALAALAFMTILSASLGLVFSYLSSLWVHYLSALLFLLFGLKMLKDGFSMGSNAAKEELEEVQKTVETKMTYKGSLDLESGVRKLSVRWVFIESFTMTFVSEWGDRSQIATVILAAKHSVMGVVLGSILGHAACTLGAVLGGKLIADWISVRTVTLLGGVLFLAFAFMSLVGALNDSFESVTS</sequence>
<organism evidence="7 8">
    <name type="scientific">Araneus ventricosus</name>
    <name type="common">Orbweaver spider</name>
    <name type="synonym">Epeira ventricosa</name>
    <dbReference type="NCBI Taxonomy" id="182803"/>
    <lineage>
        <taxon>Eukaryota</taxon>
        <taxon>Metazoa</taxon>
        <taxon>Ecdysozoa</taxon>
        <taxon>Arthropoda</taxon>
        <taxon>Chelicerata</taxon>
        <taxon>Arachnida</taxon>
        <taxon>Araneae</taxon>
        <taxon>Araneomorphae</taxon>
        <taxon>Entelegynae</taxon>
        <taxon>Araneoidea</taxon>
        <taxon>Araneidae</taxon>
        <taxon>Araneus</taxon>
    </lineage>
</organism>
<gene>
    <name evidence="7" type="primary">TMEM165_0</name>
    <name evidence="7" type="ORF">AVEN_217986_1</name>
</gene>
<dbReference type="GO" id="GO:0016020">
    <property type="term" value="C:membrane"/>
    <property type="evidence" value="ECO:0007669"/>
    <property type="project" value="UniProtKB-SubCell"/>
</dbReference>
<comment type="caution">
    <text evidence="7">The sequence shown here is derived from an EMBL/GenBank/DDBJ whole genome shotgun (WGS) entry which is preliminary data.</text>
</comment>
<evidence type="ECO:0000256" key="2">
    <source>
        <dbReference type="ARBA" id="ARBA00009190"/>
    </source>
</evidence>
<feature type="transmembrane region" description="Helical" evidence="6">
    <location>
        <begin position="208"/>
        <end position="230"/>
    </location>
</feature>
<dbReference type="EMBL" id="BGPR01000378">
    <property type="protein sequence ID" value="GBM16727.1"/>
    <property type="molecule type" value="Genomic_DNA"/>
</dbReference>
<dbReference type="Pfam" id="PF01169">
    <property type="entry name" value="GDT1"/>
    <property type="match status" value="2"/>
</dbReference>
<name>A0A4Y2DKL2_ARAVE</name>
<reference evidence="7 8" key="1">
    <citation type="journal article" date="2019" name="Sci. Rep.">
        <title>Orb-weaving spider Araneus ventricosus genome elucidates the spidroin gene catalogue.</title>
        <authorList>
            <person name="Kono N."/>
            <person name="Nakamura H."/>
            <person name="Ohtoshi R."/>
            <person name="Moran D.A.P."/>
            <person name="Shinohara A."/>
            <person name="Yoshida Y."/>
            <person name="Fujiwara M."/>
            <person name="Mori M."/>
            <person name="Tomita M."/>
            <person name="Arakawa K."/>
        </authorList>
    </citation>
    <scope>NUCLEOTIDE SEQUENCE [LARGE SCALE GENOMIC DNA]</scope>
</reference>
<proteinExistence type="inferred from homology"/>
<feature type="chain" id="PRO_5021511622" description="GDT1 family protein" evidence="6">
    <location>
        <begin position="19"/>
        <end position="271"/>
    </location>
</feature>
<dbReference type="PANTHER" id="PTHR12608">
    <property type="entry name" value="TRANSMEMBRANE PROTEIN HTP-1 RELATED"/>
    <property type="match status" value="1"/>
</dbReference>
<dbReference type="InterPro" id="IPR049555">
    <property type="entry name" value="GDT1-like_CS"/>
</dbReference>
<evidence type="ECO:0000313" key="8">
    <source>
        <dbReference type="Proteomes" id="UP000499080"/>
    </source>
</evidence>
<keyword evidence="4 6" id="KW-1133">Transmembrane helix</keyword>
<comment type="caution">
    <text evidence="6">Lacks conserved residue(s) required for the propagation of feature annotation.</text>
</comment>
<dbReference type="GO" id="GO:0032472">
    <property type="term" value="P:Golgi calcium ion transport"/>
    <property type="evidence" value="ECO:0007669"/>
    <property type="project" value="TreeGrafter"/>
</dbReference>
<dbReference type="GO" id="GO:0005794">
    <property type="term" value="C:Golgi apparatus"/>
    <property type="evidence" value="ECO:0007669"/>
    <property type="project" value="TreeGrafter"/>
</dbReference>
<feature type="transmembrane region" description="Helical" evidence="6">
    <location>
        <begin position="242"/>
        <end position="262"/>
    </location>
</feature>
<keyword evidence="8" id="KW-1185">Reference proteome</keyword>
<keyword evidence="6" id="KW-0732">Signal</keyword>
<dbReference type="GO" id="GO:0005384">
    <property type="term" value="F:manganese ion transmembrane transporter activity"/>
    <property type="evidence" value="ECO:0007669"/>
    <property type="project" value="TreeGrafter"/>
</dbReference>
<comment type="similarity">
    <text evidence="2 6">Belongs to the GDT1 family.</text>
</comment>
<dbReference type="OrthoDB" id="442680at2759"/>
<evidence type="ECO:0000256" key="4">
    <source>
        <dbReference type="ARBA" id="ARBA00022989"/>
    </source>
</evidence>
<evidence type="ECO:0000313" key="7">
    <source>
        <dbReference type="EMBL" id="GBM16727.1"/>
    </source>
</evidence>